<feature type="domain" description="YqhI" evidence="3">
    <location>
        <begin position="6"/>
        <end position="31"/>
    </location>
</feature>
<reference evidence="5" key="1">
    <citation type="submission" date="2016-09" db="EMBL/GenBank/DDBJ databases">
        <authorList>
            <person name="Wan X."/>
            <person name="Hou S."/>
        </authorList>
    </citation>
    <scope>NUCLEOTIDE SEQUENCE [LARGE SCALE GENOMIC DNA]</scope>
    <source>
        <strain evidence="5">KH87</strain>
    </source>
</reference>
<name>A0A1E7QA55_9GAMM</name>
<sequence length="301" mass="32701">MKPELPAQAYSLYDQYAHGMLSRRDFFSGMAGLAVSAALATTFINSMLPNYALAQQVSFNDDDITASYQKFSPAQSQNGTGHGAGHKEIRGYLVKPKNATTALPTVLVIHENRGLNPYVEDVARRLAKAGFIAFAPDALWPLGGYPGNDDDGRTMQSSLEPAKIVADLKAAAMWLKQLDGGNGKLGVVGFCFGGAMTGRLAAELPNVVDAAVPFYGSPPAADSIANIKAPLLVQLGELDERVNQQWPAAEALFKQHNLNYKIEMYPASHHGFHNDSTARYNKEMADLAWQRTLAFFKQHLS</sequence>
<dbReference type="InterPro" id="IPR051049">
    <property type="entry name" value="Dienelactone_hydrolase-like"/>
</dbReference>
<evidence type="ECO:0000313" key="5">
    <source>
        <dbReference type="Proteomes" id="UP000242258"/>
    </source>
</evidence>
<keyword evidence="1" id="KW-0812">Transmembrane</keyword>
<dbReference type="GO" id="GO:0016787">
    <property type="term" value="F:hydrolase activity"/>
    <property type="evidence" value="ECO:0007669"/>
    <property type="project" value="UniProtKB-KW"/>
</dbReference>
<dbReference type="SUPFAM" id="SSF53474">
    <property type="entry name" value="alpha/beta-Hydrolases"/>
    <property type="match status" value="1"/>
</dbReference>
<keyword evidence="1" id="KW-1133">Transmembrane helix</keyword>
<comment type="caution">
    <text evidence="4">The sequence shown here is derived from an EMBL/GenBank/DDBJ whole genome shotgun (WGS) entry which is preliminary data.</text>
</comment>
<dbReference type="PANTHER" id="PTHR46623">
    <property type="entry name" value="CARBOXYMETHYLENEBUTENOLIDASE-RELATED"/>
    <property type="match status" value="1"/>
</dbReference>
<proteinExistence type="predicted"/>
<dbReference type="AlphaFoldDB" id="A0A1E7QA55"/>
<evidence type="ECO:0000313" key="4">
    <source>
        <dbReference type="EMBL" id="OEY70933.1"/>
    </source>
</evidence>
<dbReference type="Proteomes" id="UP000242258">
    <property type="component" value="Unassembled WGS sequence"/>
</dbReference>
<accession>A0A1E7QA55</accession>
<dbReference type="EMBL" id="MKEK01000001">
    <property type="protein sequence ID" value="OEY70933.1"/>
    <property type="molecule type" value="Genomic_DNA"/>
</dbReference>
<evidence type="ECO:0000256" key="1">
    <source>
        <dbReference type="SAM" id="Phobius"/>
    </source>
</evidence>
<feature type="domain" description="Dienelactone hydrolase" evidence="2">
    <location>
        <begin position="89"/>
        <end position="300"/>
    </location>
</feature>
<keyword evidence="4" id="KW-0378">Hydrolase</keyword>
<keyword evidence="5" id="KW-1185">Reference proteome</keyword>
<dbReference type="PANTHER" id="PTHR46623:SF6">
    <property type="entry name" value="ALPHA_BETA-HYDROLASES SUPERFAMILY PROTEIN"/>
    <property type="match status" value="1"/>
</dbReference>
<dbReference type="Gene3D" id="3.40.50.1820">
    <property type="entry name" value="alpha/beta hydrolase"/>
    <property type="match status" value="1"/>
</dbReference>
<evidence type="ECO:0000259" key="2">
    <source>
        <dbReference type="Pfam" id="PF01738"/>
    </source>
</evidence>
<protein>
    <submittedName>
        <fullName evidence="4">Dienelactone hydrolase</fullName>
    </submittedName>
</protein>
<keyword evidence="1" id="KW-0472">Membrane</keyword>
<dbReference type="Pfam" id="PF23678">
    <property type="entry name" value="YqhI"/>
    <property type="match status" value="1"/>
</dbReference>
<dbReference type="InterPro" id="IPR029058">
    <property type="entry name" value="AB_hydrolase_fold"/>
</dbReference>
<dbReference type="InterPro" id="IPR002925">
    <property type="entry name" value="Dienelactn_hydro"/>
</dbReference>
<evidence type="ECO:0000259" key="3">
    <source>
        <dbReference type="Pfam" id="PF23678"/>
    </source>
</evidence>
<dbReference type="PROSITE" id="PS51318">
    <property type="entry name" value="TAT"/>
    <property type="match status" value="1"/>
</dbReference>
<feature type="transmembrane region" description="Helical" evidence="1">
    <location>
        <begin position="26"/>
        <end position="48"/>
    </location>
</feature>
<organism evidence="4 5">
    <name type="scientific">Rheinheimera salexigens</name>
    <dbReference type="NCBI Taxonomy" id="1628148"/>
    <lineage>
        <taxon>Bacteria</taxon>
        <taxon>Pseudomonadati</taxon>
        <taxon>Pseudomonadota</taxon>
        <taxon>Gammaproteobacteria</taxon>
        <taxon>Chromatiales</taxon>
        <taxon>Chromatiaceae</taxon>
        <taxon>Rheinheimera</taxon>
    </lineage>
</organism>
<dbReference type="InterPro" id="IPR006311">
    <property type="entry name" value="TAT_signal"/>
</dbReference>
<dbReference type="Pfam" id="PF01738">
    <property type="entry name" value="DLH"/>
    <property type="match status" value="1"/>
</dbReference>
<gene>
    <name evidence="4" type="ORF">BI198_03760</name>
</gene>
<dbReference type="STRING" id="1628148.BI198_03760"/>
<dbReference type="InterPro" id="IPR057802">
    <property type="entry name" value="YqhI_dom"/>
</dbReference>